<proteinExistence type="predicted"/>
<evidence type="ECO:0000259" key="1">
    <source>
        <dbReference type="Pfam" id="PF06983"/>
    </source>
</evidence>
<reference evidence="3" key="1">
    <citation type="journal article" date="2019" name="Int. J. Syst. Evol. Microbiol.">
        <title>The Global Catalogue of Microorganisms (GCM) 10K type strain sequencing project: providing services to taxonomists for standard genome sequencing and annotation.</title>
        <authorList>
            <consortium name="The Broad Institute Genomics Platform"/>
            <consortium name="The Broad Institute Genome Sequencing Center for Infectious Disease"/>
            <person name="Wu L."/>
            <person name="Ma J."/>
        </authorList>
    </citation>
    <scope>NUCLEOTIDE SEQUENCE [LARGE SCALE GENOMIC DNA]</scope>
    <source>
        <strain evidence="3">JCM 18200</strain>
    </source>
</reference>
<feature type="domain" description="PhnB-like" evidence="1">
    <location>
        <begin position="8"/>
        <end position="48"/>
    </location>
</feature>
<gene>
    <name evidence="2" type="ORF">GCM10023231_25280</name>
</gene>
<keyword evidence="3" id="KW-1185">Reference proteome</keyword>
<evidence type="ECO:0000313" key="3">
    <source>
        <dbReference type="Proteomes" id="UP001501411"/>
    </source>
</evidence>
<dbReference type="RefSeq" id="WP_345232155.1">
    <property type="nucleotide sequence ID" value="NZ_BAABIQ010000037.1"/>
</dbReference>
<sequence length="56" mass="6422">MKSRINTQKITPHLWFAQGAGEAARFYTAIFKDSSIGNTTHYTEEGYEFHQQKPGM</sequence>
<dbReference type="Pfam" id="PF06983">
    <property type="entry name" value="3-dmu-9_3-mt"/>
    <property type="match status" value="1"/>
</dbReference>
<dbReference type="Gene3D" id="3.30.720.100">
    <property type="match status" value="1"/>
</dbReference>
<organism evidence="2 3">
    <name type="scientific">Olivibacter ginsenosidimutans</name>
    <dbReference type="NCBI Taxonomy" id="1176537"/>
    <lineage>
        <taxon>Bacteria</taxon>
        <taxon>Pseudomonadati</taxon>
        <taxon>Bacteroidota</taxon>
        <taxon>Sphingobacteriia</taxon>
        <taxon>Sphingobacteriales</taxon>
        <taxon>Sphingobacteriaceae</taxon>
        <taxon>Olivibacter</taxon>
    </lineage>
</organism>
<dbReference type="Proteomes" id="UP001501411">
    <property type="component" value="Unassembled WGS sequence"/>
</dbReference>
<protein>
    <recommendedName>
        <fullName evidence="1">PhnB-like domain-containing protein</fullName>
    </recommendedName>
</protein>
<dbReference type="InterPro" id="IPR029068">
    <property type="entry name" value="Glyas_Bleomycin-R_OHBP_Dase"/>
</dbReference>
<comment type="caution">
    <text evidence="2">The sequence shown here is derived from an EMBL/GenBank/DDBJ whole genome shotgun (WGS) entry which is preliminary data.</text>
</comment>
<dbReference type="EMBL" id="BAABIQ010000037">
    <property type="protein sequence ID" value="GAA4795802.1"/>
    <property type="molecule type" value="Genomic_DNA"/>
</dbReference>
<name>A0ABP9BHQ4_9SPHI</name>
<dbReference type="SUPFAM" id="SSF54593">
    <property type="entry name" value="Glyoxalase/Bleomycin resistance protein/Dihydroxybiphenyl dioxygenase"/>
    <property type="match status" value="1"/>
</dbReference>
<accession>A0ABP9BHQ4</accession>
<dbReference type="InterPro" id="IPR028973">
    <property type="entry name" value="PhnB-like"/>
</dbReference>
<evidence type="ECO:0000313" key="2">
    <source>
        <dbReference type="EMBL" id="GAA4795802.1"/>
    </source>
</evidence>